<evidence type="ECO:0000256" key="3">
    <source>
        <dbReference type="ARBA" id="ARBA00022692"/>
    </source>
</evidence>
<keyword evidence="4 7" id="KW-1133">Transmembrane helix</keyword>
<feature type="compositionally biased region" description="Acidic residues" evidence="6">
    <location>
        <begin position="61"/>
        <end position="72"/>
    </location>
</feature>
<keyword evidence="8" id="KW-0732">Signal</keyword>
<evidence type="ECO:0000256" key="6">
    <source>
        <dbReference type="SAM" id="MobiDB-lite"/>
    </source>
</evidence>
<feature type="transmembrane region" description="Helical" evidence="7">
    <location>
        <begin position="87"/>
        <end position="105"/>
    </location>
</feature>
<name>A0ABS2DLR8_9BACI</name>
<proteinExistence type="predicted"/>
<keyword evidence="9" id="KW-0969">Cilium</keyword>
<keyword evidence="9" id="KW-0966">Cell projection</keyword>
<evidence type="ECO:0000313" key="9">
    <source>
        <dbReference type="EMBL" id="MBM6618433.1"/>
    </source>
</evidence>
<dbReference type="InterPro" id="IPR022781">
    <property type="entry name" value="Flagellar_biosynth_FliO"/>
</dbReference>
<keyword evidence="3 7" id="KW-0812">Transmembrane</keyword>
<evidence type="ECO:0000256" key="7">
    <source>
        <dbReference type="SAM" id="Phobius"/>
    </source>
</evidence>
<accession>A0ABS2DLR8</accession>
<organism evidence="9 10">
    <name type="scientific">Bacillus suaedaesalsae</name>
    <dbReference type="NCBI Taxonomy" id="2810349"/>
    <lineage>
        <taxon>Bacteria</taxon>
        <taxon>Bacillati</taxon>
        <taxon>Bacillota</taxon>
        <taxon>Bacilli</taxon>
        <taxon>Bacillales</taxon>
        <taxon>Bacillaceae</taxon>
        <taxon>Bacillus</taxon>
    </lineage>
</organism>
<gene>
    <name evidence="9" type="ORF">JR050_12260</name>
</gene>
<feature type="region of interest" description="Disordered" evidence="6">
    <location>
        <begin position="41"/>
        <end position="72"/>
    </location>
</feature>
<evidence type="ECO:0000256" key="2">
    <source>
        <dbReference type="ARBA" id="ARBA00022475"/>
    </source>
</evidence>
<evidence type="ECO:0000256" key="1">
    <source>
        <dbReference type="ARBA" id="ARBA00004236"/>
    </source>
</evidence>
<comment type="caution">
    <text evidence="9">The sequence shown here is derived from an EMBL/GenBank/DDBJ whole genome shotgun (WGS) entry which is preliminary data.</text>
</comment>
<keyword evidence="9" id="KW-0282">Flagellum</keyword>
<dbReference type="Pfam" id="PF04347">
    <property type="entry name" value="FliO"/>
    <property type="match status" value="1"/>
</dbReference>
<dbReference type="RefSeq" id="WP_204203782.1">
    <property type="nucleotide sequence ID" value="NZ_JAFELM010000031.1"/>
</dbReference>
<dbReference type="EMBL" id="JAFELM010000031">
    <property type="protein sequence ID" value="MBM6618433.1"/>
    <property type="molecule type" value="Genomic_DNA"/>
</dbReference>
<evidence type="ECO:0000256" key="8">
    <source>
        <dbReference type="SAM" id="SignalP"/>
    </source>
</evidence>
<feature type="signal peptide" evidence="8">
    <location>
        <begin position="1"/>
        <end position="23"/>
    </location>
</feature>
<keyword evidence="2" id="KW-1003">Cell membrane</keyword>
<dbReference type="Proteomes" id="UP001518925">
    <property type="component" value="Unassembled WGS sequence"/>
</dbReference>
<feature type="compositionally biased region" description="Basic and acidic residues" evidence="6">
    <location>
        <begin position="41"/>
        <end position="60"/>
    </location>
</feature>
<evidence type="ECO:0000313" key="10">
    <source>
        <dbReference type="Proteomes" id="UP001518925"/>
    </source>
</evidence>
<comment type="subcellular location">
    <subcellularLocation>
        <location evidence="1">Cell membrane</location>
    </subcellularLocation>
</comment>
<reference evidence="9 10" key="1">
    <citation type="submission" date="2021-02" db="EMBL/GenBank/DDBJ databases">
        <title>Bacillus sp. RD4P76, an endophyte from a halophyte.</title>
        <authorList>
            <person name="Sun J.-Q."/>
        </authorList>
    </citation>
    <scope>NUCLEOTIDE SEQUENCE [LARGE SCALE GENOMIC DNA]</scope>
    <source>
        <strain evidence="9 10">RD4P76</strain>
    </source>
</reference>
<sequence length="238" mass="27074">MLRKLIFIMIIMITCLLSPLVQHENVQAGADDNASVFDSLEKEKKQENDNSTTTEDKTDETTEDPLTPLEDEEAIETPDTSFGAFDFINLLFSLFLVLALLYVTLRFIKKKNQAFTYTKTMMNLGGTSLGANRSVQLVKVGDRILVVGVGEDIQLLKEIDSKEEIEQILKSQQNEVQQMLQPTDIISKVVEKIKDFKGDHRKEQHDFKSHLTKQLSELSNGRKVILKELEKKGKQDNE</sequence>
<protein>
    <submittedName>
        <fullName evidence="9">Flagellar biosynthetic protein FliO</fullName>
    </submittedName>
</protein>
<evidence type="ECO:0000256" key="4">
    <source>
        <dbReference type="ARBA" id="ARBA00022989"/>
    </source>
</evidence>
<evidence type="ECO:0000256" key="5">
    <source>
        <dbReference type="ARBA" id="ARBA00023136"/>
    </source>
</evidence>
<keyword evidence="10" id="KW-1185">Reference proteome</keyword>
<feature type="chain" id="PRO_5047250614" evidence="8">
    <location>
        <begin position="24"/>
        <end position="238"/>
    </location>
</feature>
<keyword evidence="5 7" id="KW-0472">Membrane</keyword>